<dbReference type="RefSeq" id="WP_157732688.1">
    <property type="nucleotide sequence ID" value="NZ_BJLP01000078.1"/>
</dbReference>
<organism evidence="2 3">
    <name type="scientific">Cellulomonas uda</name>
    <dbReference type="NCBI Taxonomy" id="1714"/>
    <lineage>
        <taxon>Bacteria</taxon>
        <taxon>Bacillati</taxon>
        <taxon>Actinomycetota</taxon>
        <taxon>Actinomycetes</taxon>
        <taxon>Micrococcales</taxon>
        <taxon>Cellulomonadaceae</taxon>
        <taxon>Cellulomonas</taxon>
    </lineage>
</organism>
<dbReference type="InterPro" id="IPR013321">
    <property type="entry name" value="Arc_rbn_hlx_hlx"/>
</dbReference>
<evidence type="ECO:0000313" key="2">
    <source>
        <dbReference type="EMBL" id="GEA82664.1"/>
    </source>
</evidence>
<dbReference type="Gene3D" id="1.10.1220.10">
    <property type="entry name" value="Met repressor-like"/>
    <property type="match status" value="1"/>
</dbReference>
<proteinExistence type="predicted"/>
<reference evidence="2 3" key="1">
    <citation type="submission" date="2019-06" db="EMBL/GenBank/DDBJ databases">
        <title>Whole genome shotgun sequence of Cellulomonas uda NBRC 3747.</title>
        <authorList>
            <person name="Hosoyama A."/>
            <person name="Uohara A."/>
            <person name="Ohji S."/>
            <person name="Ichikawa N."/>
        </authorList>
    </citation>
    <scope>NUCLEOTIDE SEQUENCE [LARGE SCALE GENOMIC DNA]</scope>
    <source>
        <strain evidence="2 3">NBRC 3747</strain>
    </source>
</reference>
<dbReference type="GO" id="GO:0006355">
    <property type="term" value="P:regulation of DNA-templated transcription"/>
    <property type="evidence" value="ECO:0007669"/>
    <property type="project" value="InterPro"/>
</dbReference>
<sequence length="49" mass="5159">MTSTARTPNGADEKPAVRQTGTMTAEDWDAFAAGFAGLADPDIMSAAWR</sequence>
<evidence type="ECO:0000256" key="1">
    <source>
        <dbReference type="SAM" id="MobiDB-lite"/>
    </source>
</evidence>
<feature type="region of interest" description="Disordered" evidence="1">
    <location>
        <begin position="1"/>
        <end position="23"/>
    </location>
</feature>
<evidence type="ECO:0000313" key="3">
    <source>
        <dbReference type="Proteomes" id="UP000315842"/>
    </source>
</evidence>
<comment type="caution">
    <text evidence="2">The sequence shown here is derived from an EMBL/GenBank/DDBJ whole genome shotgun (WGS) entry which is preliminary data.</text>
</comment>
<protein>
    <submittedName>
        <fullName evidence="2">Uncharacterized protein</fullName>
    </submittedName>
</protein>
<accession>A0A4Y3KH22</accession>
<dbReference type="EMBL" id="BJLP01000078">
    <property type="protein sequence ID" value="GEA82664.1"/>
    <property type="molecule type" value="Genomic_DNA"/>
</dbReference>
<keyword evidence="3" id="KW-1185">Reference proteome</keyword>
<name>A0A4Y3KH22_CELUD</name>
<gene>
    <name evidence="2" type="ORF">CUD01_31080</name>
</gene>
<dbReference type="AlphaFoldDB" id="A0A4Y3KH22"/>
<dbReference type="Proteomes" id="UP000315842">
    <property type="component" value="Unassembled WGS sequence"/>
</dbReference>